<evidence type="ECO:0000313" key="1">
    <source>
        <dbReference type="EMBL" id="PZQ20462.1"/>
    </source>
</evidence>
<evidence type="ECO:0000313" key="2">
    <source>
        <dbReference type="Proteomes" id="UP000248597"/>
    </source>
</evidence>
<protein>
    <submittedName>
        <fullName evidence="1">Uncharacterized protein</fullName>
    </submittedName>
</protein>
<proteinExistence type="predicted"/>
<comment type="caution">
    <text evidence="1">The sequence shown here is derived from an EMBL/GenBank/DDBJ whole genome shotgun (WGS) entry which is preliminary data.</text>
</comment>
<dbReference type="Proteomes" id="UP000248597">
    <property type="component" value="Unassembled WGS sequence"/>
</dbReference>
<sequence length="99" mass="10811">MSDAEKWGIPGELIADLEEKEPGFPVWPQNMPIVHAFMSVSSQMQGIATASGRIIWQGLNYAGARAGLKNARIKLTPAQWTWLRVMENAAAAALNGYRG</sequence>
<gene>
    <name evidence="1" type="ORF">DI569_15455</name>
</gene>
<organism evidence="1 2">
    <name type="scientific">Sphingopyxis macrogoltabida</name>
    <name type="common">Sphingomonas macrogoltabidus</name>
    <dbReference type="NCBI Taxonomy" id="33050"/>
    <lineage>
        <taxon>Bacteria</taxon>
        <taxon>Pseudomonadati</taxon>
        <taxon>Pseudomonadota</taxon>
        <taxon>Alphaproteobacteria</taxon>
        <taxon>Sphingomonadales</taxon>
        <taxon>Sphingomonadaceae</taxon>
        <taxon>Sphingopyxis</taxon>
    </lineage>
</organism>
<accession>A0A2W5KTZ2</accession>
<dbReference type="EMBL" id="QFPJ01000059">
    <property type="protein sequence ID" value="PZQ20462.1"/>
    <property type="molecule type" value="Genomic_DNA"/>
</dbReference>
<dbReference type="AlphaFoldDB" id="A0A2W5KTZ2"/>
<name>A0A2W5KTZ2_SPHMC</name>
<reference evidence="1 2" key="1">
    <citation type="submission" date="2017-08" db="EMBL/GenBank/DDBJ databases">
        <title>Infants hospitalized years apart are colonized by the same room-sourced microbial strains.</title>
        <authorList>
            <person name="Brooks B."/>
            <person name="Olm M.R."/>
            <person name="Firek B.A."/>
            <person name="Baker R."/>
            <person name="Thomas B.C."/>
            <person name="Morowitz M.J."/>
            <person name="Banfield J.F."/>
        </authorList>
    </citation>
    <scope>NUCLEOTIDE SEQUENCE [LARGE SCALE GENOMIC DNA]</scope>
    <source>
        <strain evidence="1">S2_005_003_R2_47</strain>
    </source>
</reference>